<dbReference type="RefSeq" id="WP_221480671.1">
    <property type="nucleotide sequence ID" value="NZ_BAAAHD010000025.1"/>
</dbReference>
<organism evidence="3 4">
    <name type="scientific">Actinomadura livida</name>
    <dbReference type="NCBI Taxonomy" id="79909"/>
    <lineage>
        <taxon>Bacteria</taxon>
        <taxon>Bacillati</taxon>
        <taxon>Actinomycetota</taxon>
        <taxon>Actinomycetes</taxon>
        <taxon>Streptosporangiales</taxon>
        <taxon>Thermomonosporaceae</taxon>
        <taxon>Actinomadura</taxon>
    </lineage>
</organism>
<dbReference type="PANTHER" id="PTHR43464">
    <property type="entry name" value="METHYLTRANSFERASE"/>
    <property type="match status" value="1"/>
</dbReference>
<dbReference type="Pfam" id="PF13649">
    <property type="entry name" value="Methyltransf_25"/>
    <property type="match status" value="1"/>
</dbReference>
<dbReference type="PANTHER" id="PTHR43464:SF82">
    <property type="entry name" value="METHYLTRANSFERASE DOMAIN-CONTAINING PROTEIN"/>
    <property type="match status" value="1"/>
</dbReference>
<reference evidence="2" key="3">
    <citation type="submission" date="2023-12" db="EMBL/GenBank/DDBJ databases">
        <authorList>
            <person name="Sun Q."/>
            <person name="Inoue M."/>
        </authorList>
    </citation>
    <scope>NUCLEOTIDE SEQUENCE</scope>
    <source>
        <strain evidence="2">JCM 10667</strain>
    </source>
</reference>
<dbReference type="EMBL" id="JACHMV010000001">
    <property type="protein sequence ID" value="MBB4774734.1"/>
    <property type="molecule type" value="Genomic_DNA"/>
</dbReference>
<dbReference type="InterPro" id="IPR029063">
    <property type="entry name" value="SAM-dependent_MTases_sf"/>
</dbReference>
<dbReference type="Gene3D" id="3.40.50.150">
    <property type="entry name" value="Vaccinia Virus protein VP39"/>
    <property type="match status" value="1"/>
</dbReference>
<evidence type="ECO:0000313" key="5">
    <source>
        <dbReference type="Proteomes" id="UP001501427"/>
    </source>
</evidence>
<dbReference type="Proteomes" id="UP001501427">
    <property type="component" value="Unassembled WGS sequence"/>
</dbReference>
<evidence type="ECO:0000313" key="3">
    <source>
        <dbReference type="EMBL" id="MBB4774734.1"/>
    </source>
</evidence>
<dbReference type="InterPro" id="IPR041698">
    <property type="entry name" value="Methyltransf_25"/>
</dbReference>
<feature type="domain" description="Methyltransferase" evidence="1">
    <location>
        <begin position="91"/>
        <end position="182"/>
    </location>
</feature>
<proteinExistence type="predicted"/>
<dbReference type="CDD" id="cd02440">
    <property type="entry name" value="AdoMet_MTases"/>
    <property type="match status" value="1"/>
</dbReference>
<reference evidence="3 4" key="2">
    <citation type="submission" date="2020-08" db="EMBL/GenBank/DDBJ databases">
        <title>Sequencing the genomes of 1000 actinobacteria strains.</title>
        <authorList>
            <person name="Klenk H.-P."/>
        </authorList>
    </citation>
    <scope>NUCLEOTIDE SEQUENCE [LARGE SCALE GENOMIC DNA]</scope>
    <source>
        <strain evidence="3 4">DSM 44772</strain>
    </source>
</reference>
<dbReference type="EMBL" id="BAAAHD010000025">
    <property type="protein sequence ID" value="GAA0565600.1"/>
    <property type="molecule type" value="Genomic_DNA"/>
</dbReference>
<dbReference type="Proteomes" id="UP000549343">
    <property type="component" value="Unassembled WGS sequence"/>
</dbReference>
<evidence type="ECO:0000313" key="4">
    <source>
        <dbReference type="Proteomes" id="UP000549343"/>
    </source>
</evidence>
<dbReference type="AlphaFoldDB" id="A0A7W7ID92"/>
<name>A0A7W7ID92_9ACTN</name>
<gene>
    <name evidence="3" type="ORF">F4557_003152</name>
    <name evidence="2" type="ORF">GCM10009546_29790</name>
</gene>
<evidence type="ECO:0000313" key="2">
    <source>
        <dbReference type="EMBL" id="GAA0565600.1"/>
    </source>
</evidence>
<evidence type="ECO:0000259" key="1">
    <source>
        <dbReference type="Pfam" id="PF13649"/>
    </source>
</evidence>
<keyword evidence="5" id="KW-1185">Reference proteome</keyword>
<dbReference type="GO" id="GO:0008168">
    <property type="term" value="F:methyltransferase activity"/>
    <property type="evidence" value="ECO:0007669"/>
    <property type="project" value="UniProtKB-KW"/>
</dbReference>
<dbReference type="SUPFAM" id="SSF53335">
    <property type="entry name" value="S-adenosyl-L-methionine-dependent methyltransferases"/>
    <property type="match status" value="1"/>
</dbReference>
<sequence length="303" mass="33643">MRAIQAANKVLLYRAGEYSLGEGAARWHSTDVDDYVAINRANWDERAPAHADSPDYEFDRFINDPGHLSGVVRFDRPRLGDLTGLRAVHLQCHIGTDTVSLARLGATMSGLDFSAAALDQARRLATATGSTIDFHHAELYDAVEVFGRESFDLVYTGMGALIWLPDVTRWARVVADLLRPGGRLFVREGHPMLFALDETAGPPSLRYPYFETAEPVIFDEPGTYVQTETEFTQALTHEWNHGLGETITALLAAGMRLTGLAEHDSVPWQALPGHMTMDETGEWRLTHHPERLAASYTLQAIKE</sequence>
<comment type="caution">
    <text evidence="3">The sequence shown here is derived from an EMBL/GenBank/DDBJ whole genome shotgun (WGS) entry which is preliminary data.</text>
</comment>
<dbReference type="GO" id="GO:0032259">
    <property type="term" value="P:methylation"/>
    <property type="evidence" value="ECO:0007669"/>
    <property type="project" value="UniProtKB-KW"/>
</dbReference>
<keyword evidence="3" id="KW-0489">Methyltransferase</keyword>
<keyword evidence="3" id="KW-0808">Transferase</keyword>
<accession>A0A7W7ID92</accession>
<reference evidence="2 5" key="1">
    <citation type="journal article" date="2019" name="Int. J. Syst. Evol. Microbiol.">
        <title>The Global Catalogue of Microorganisms (GCM) 10K type strain sequencing project: providing services to taxonomists for standard genome sequencing and annotation.</title>
        <authorList>
            <consortium name="The Broad Institute Genomics Platform"/>
            <consortium name="The Broad Institute Genome Sequencing Center for Infectious Disease"/>
            <person name="Wu L."/>
            <person name="Ma J."/>
        </authorList>
    </citation>
    <scope>NUCLEOTIDE SEQUENCE [LARGE SCALE GENOMIC DNA]</scope>
    <source>
        <strain evidence="2 5">JCM 10667</strain>
    </source>
</reference>
<protein>
    <submittedName>
        <fullName evidence="2 3">SAM-dependent methyltransferase</fullName>
    </submittedName>
</protein>